<evidence type="ECO:0000313" key="2">
    <source>
        <dbReference type="EMBL" id="TKJ39089.1"/>
    </source>
</evidence>
<feature type="signal peptide" evidence="1">
    <location>
        <begin position="1"/>
        <end position="27"/>
    </location>
</feature>
<dbReference type="AlphaFoldDB" id="A0A532UVW7"/>
<dbReference type="EMBL" id="NJBN01000008">
    <property type="protein sequence ID" value="TKJ39089.1"/>
    <property type="molecule type" value="Genomic_DNA"/>
</dbReference>
<organism evidence="2 3">
    <name type="scientific">candidate division LCP-89 bacterium B3_LCP</name>
    <dbReference type="NCBI Taxonomy" id="2012998"/>
    <lineage>
        <taxon>Bacteria</taxon>
        <taxon>Pseudomonadati</taxon>
        <taxon>Bacteria division LCP-89</taxon>
    </lineage>
</organism>
<comment type="caution">
    <text evidence="2">The sequence shown here is derived from an EMBL/GenBank/DDBJ whole genome shotgun (WGS) entry which is preliminary data.</text>
</comment>
<accession>A0A532UVW7</accession>
<proteinExistence type="predicted"/>
<sequence>MKKLALPVIAVSLFVILLFGFCGICTAAQYDAIVVNDTTGVGIDSVQVSWTFPDTTSFLTYTDTNGKTSVNYNGSSGNTTVSVFKSGYHPVHPASGTINATTSQYRYLFTMLPN</sequence>
<keyword evidence="1" id="KW-0732">Signal</keyword>
<evidence type="ECO:0000313" key="3">
    <source>
        <dbReference type="Proteomes" id="UP000319619"/>
    </source>
</evidence>
<name>A0A532UVW7_UNCL8</name>
<gene>
    <name evidence="2" type="ORF">CEE37_11755</name>
</gene>
<feature type="chain" id="PRO_5022161463" evidence="1">
    <location>
        <begin position="28"/>
        <end position="114"/>
    </location>
</feature>
<reference evidence="2 3" key="1">
    <citation type="submission" date="2017-06" db="EMBL/GenBank/DDBJ databases">
        <title>Novel microbial phyla capable of carbon fixation and sulfur reduction in deep-sea sediments.</title>
        <authorList>
            <person name="Huang J."/>
            <person name="Baker B."/>
            <person name="Wang Y."/>
        </authorList>
    </citation>
    <scope>NUCLEOTIDE SEQUENCE [LARGE SCALE GENOMIC DNA]</scope>
    <source>
        <strain evidence="2">B3_LCP</strain>
    </source>
</reference>
<protein>
    <submittedName>
        <fullName evidence="2">Uncharacterized protein</fullName>
    </submittedName>
</protein>
<evidence type="ECO:0000256" key="1">
    <source>
        <dbReference type="SAM" id="SignalP"/>
    </source>
</evidence>
<dbReference type="Proteomes" id="UP000319619">
    <property type="component" value="Unassembled WGS sequence"/>
</dbReference>